<organism evidence="8 9">
    <name type="scientific">Bagarius yarrelli</name>
    <name type="common">Goonch</name>
    <name type="synonym">Bagrus yarrelli</name>
    <dbReference type="NCBI Taxonomy" id="175774"/>
    <lineage>
        <taxon>Eukaryota</taxon>
        <taxon>Metazoa</taxon>
        <taxon>Chordata</taxon>
        <taxon>Craniata</taxon>
        <taxon>Vertebrata</taxon>
        <taxon>Euteleostomi</taxon>
        <taxon>Actinopterygii</taxon>
        <taxon>Neopterygii</taxon>
        <taxon>Teleostei</taxon>
        <taxon>Ostariophysi</taxon>
        <taxon>Siluriformes</taxon>
        <taxon>Sisoridae</taxon>
        <taxon>Sisorinae</taxon>
        <taxon>Bagarius</taxon>
    </lineage>
</organism>
<dbReference type="Pfam" id="PF09294">
    <property type="entry name" value="Interfer-bind"/>
    <property type="match status" value="1"/>
</dbReference>
<gene>
    <name evidence="8" type="ORF">Baya_1937</name>
</gene>
<dbReference type="InterPro" id="IPR036116">
    <property type="entry name" value="FN3_sf"/>
</dbReference>
<feature type="chain" id="PRO_5022114420" evidence="5">
    <location>
        <begin position="21"/>
        <end position="230"/>
    </location>
</feature>
<name>A0A556TMJ2_BAGYA</name>
<dbReference type="FunFam" id="2.60.40.10:FF:000348">
    <property type="entry name" value="Interleukin 20 receptor subunit alpha"/>
    <property type="match status" value="1"/>
</dbReference>
<dbReference type="Proteomes" id="UP000319801">
    <property type="component" value="Unassembled WGS sequence"/>
</dbReference>
<evidence type="ECO:0000256" key="3">
    <source>
        <dbReference type="ARBA" id="ARBA00023157"/>
    </source>
</evidence>
<protein>
    <submittedName>
        <fullName evidence="8">Interleukin-22 receptor subunit alpha-2</fullName>
    </submittedName>
</protein>
<keyword evidence="4 8" id="KW-0675">Receptor</keyword>
<dbReference type="PANTHER" id="PTHR20859:SF53">
    <property type="entry name" value="INTERLEUKIN-22 RECEPTOR SUBUNIT ALPHA-1"/>
    <property type="match status" value="1"/>
</dbReference>
<dbReference type="GO" id="GO:0004896">
    <property type="term" value="F:cytokine receptor activity"/>
    <property type="evidence" value="ECO:0007669"/>
    <property type="project" value="TreeGrafter"/>
</dbReference>
<evidence type="ECO:0000256" key="5">
    <source>
        <dbReference type="SAM" id="SignalP"/>
    </source>
</evidence>
<sequence length="230" mass="26382">MWTVLCTLLHLCVCALLCGADSDVQLRDGMAPFLVKFHSVNFRNVLHWRQHPKPPKDLRYFVQYKVYGDTQWNVCKSCQAIHQLQCDLSQETADPRQWYYARIQARSSSGVSPWVISSRFYPQWDTTFSPPKLRLNVTDQGIVVWIKPPRTPAHGQGNSRVSVTKLLKLTFRIYLTQDGVEQVHETTGCPRKMLIEHLSPKTMYCIQAETVMPLSVLKSSRSPKSCISTL</sequence>
<evidence type="ECO:0000256" key="4">
    <source>
        <dbReference type="ARBA" id="ARBA00023170"/>
    </source>
</evidence>
<dbReference type="InterPro" id="IPR015373">
    <property type="entry name" value="Interferon/interleukin_rcp_dom"/>
</dbReference>
<evidence type="ECO:0000259" key="6">
    <source>
        <dbReference type="Pfam" id="PF01108"/>
    </source>
</evidence>
<dbReference type="AlphaFoldDB" id="A0A556TMJ2"/>
<dbReference type="Pfam" id="PF01108">
    <property type="entry name" value="Tissue_fac"/>
    <property type="match status" value="1"/>
</dbReference>
<feature type="domain" description="Interferon/interleukin receptor" evidence="7">
    <location>
        <begin position="126"/>
        <end position="229"/>
    </location>
</feature>
<evidence type="ECO:0000256" key="1">
    <source>
        <dbReference type="ARBA" id="ARBA00005399"/>
    </source>
</evidence>
<dbReference type="InterPro" id="IPR003961">
    <property type="entry name" value="FN3_dom"/>
</dbReference>
<proteinExistence type="inferred from homology"/>
<keyword evidence="2 5" id="KW-0732">Signal</keyword>
<keyword evidence="3" id="KW-1015">Disulfide bond</keyword>
<dbReference type="SUPFAM" id="SSF49265">
    <property type="entry name" value="Fibronectin type III"/>
    <property type="match status" value="2"/>
</dbReference>
<dbReference type="OrthoDB" id="10007376at2759"/>
<feature type="domain" description="Fibronectin type-III" evidence="6">
    <location>
        <begin position="9"/>
        <end position="114"/>
    </location>
</feature>
<keyword evidence="9" id="KW-1185">Reference proteome</keyword>
<evidence type="ECO:0000259" key="7">
    <source>
        <dbReference type="Pfam" id="PF09294"/>
    </source>
</evidence>
<comment type="caution">
    <text evidence="8">The sequence shown here is derived from an EMBL/GenBank/DDBJ whole genome shotgun (WGS) entry which is preliminary data.</text>
</comment>
<dbReference type="EMBL" id="VCAZ01000006">
    <property type="protein sequence ID" value="TSK22579.1"/>
    <property type="molecule type" value="Genomic_DNA"/>
</dbReference>
<evidence type="ECO:0000313" key="9">
    <source>
        <dbReference type="Proteomes" id="UP000319801"/>
    </source>
</evidence>
<dbReference type="PANTHER" id="PTHR20859">
    <property type="entry name" value="INTERFERON/INTERLEUKIN RECEPTOR"/>
    <property type="match status" value="1"/>
</dbReference>
<evidence type="ECO:0000313" key="8">
    <source>
        <dbReference type="EMBL" id="TSK22579.1"/>
    </source>
</evidence>
<evidence type="ECO:0000256" key="2">
    <source>
        <dbReference type="ARBA" id="ARBA00022729"/>
    </source>
</evidence>
<feature type="signal peptide" evidence="5">
    <location>
        <begin position="1"/>
        <end position="20"/>
    </location>
</feature>
<comment type="similarity">
    <text evidence="1">Belongs to the type II cytokine receptor family.</text>
</comment>
<dbReference type="InterPro" id="IPR013783">
    <property type="entry name" value="Ig-like_fold"/>
</dbReference>
<accession>A0A556TMJ2</accession>
<dbReference type="Gene3D" id="2.60.40.10">
    <property type="entry name" value="Immunoglobulins"/>
    <property type="match status" value="2"/>
</dbReference>
<dbReference type="CDD" id="cd00063">
    <property type="entry name" value="FN3"/>
    <property type="match status" value="1"/>
</dbReference>
<dbReference type="InterPro" id="IPR050650">
    <property type="entry name" value="Type-II_Cytokine-TF_Rcpt"/>
</dbReference>
<reference evidence="8 9" key="1">
    <citation type="journal article" date="2019" name="Genome Biol. Evol.">
        <title>Whole-Genome Sequencing of the Giant Devil Catfish, Bagarius yarrelli.</title>
        <authorList>
            <person name="Jiang W."/>
            <person name="Lv Y."/>
            <person name="Cheng L."/>
            <person name="Yang K."/>
            <person name="Chao B."/>
            <person name="Wang X."/>
            <person name="Li Y."/>
            <person name="Pan X."/>
            <person name="You X."/>
            <person name="Zhang Y."/>
            <person name="Yang J."/>
            <person name="Li J."/>
            <person name="Zhang X."/>
            <person name="Liu S."/>
            <person name="Sun C."/>
            <person name="Yang J."/>
            <person name="Shi Q."/>
        </authorList>
    </citation>
    <scope>NUCLEOTIDE SEQUENCE [LARGE SCALE GENOMIC DNA]</scope>
    <source>
        <strain evidence="8">JWS20170419001</strain>
        <tissue evidence="8">Muscle</tissue>
    </source>
</reference>
<dbReference type="GO" id="GO:0005886">
    <property type="term" value="C:plasma membrane"/>
    <property type="evidence" value="ECO:0007669"/>
    <property type="project" value="TreeGrafter"/>
</dbReference>